<organism evidence="3 4">
    <name type="scientific">Natrinema ejinorense</name>
    <dbReference type="NCBI Taxonomy" id="373386"/>
    <lineage>
        <taxon>Archaea</taxon>
        <taxon>Methanobacteriati</taxon>
        <taxon>Methanobacteriota</taxon>
        <taxon>Stenosarchaea group</taxon>
        <taxon>Halobacteria</taxon>
        <taxon>Halobacteriales</taxon>
        <taxon>Natrialbaceae</taxon>
        <taxon>Natrinema</taxon>
    </lineage>
</organism>
<reference evidence="3 4" key="1">
    <citation type="submission" date="2017-09" db="EMBL/GenBank/DDBJ databases">
        <title>Genome sequences of Natrinema ejinorence JCM 13890T.</title>
        <authorList>
            <person name="Roh S.W."/>
            <person name="Kim Y.B."/>
            <person name="Kim J.Y."/>
        </authorList>
    </citation>
    <scope>NUCLEOTIDE SEQUENCE [LARGE SCALE GENOMIC DNA]</scope>
    <source>
        <strain evidence="3 4">JCM 13890</strain>
    </source>
</reference>
<evidence type="ECO:0000313" key="3">
    <source>
        <dbReference type="EMBL" id="PCR89326.1"/>
    </source>
</evidence>
<feature type="compositionally biased region" description="Gly residues" evidence="1">
    <location>
        <begin position="709"/>
        <end position="727"/>
    </location>
</feature>
<keyword evidence="2" id="KW-0472">Membrane</keyword>
<keyword evidence="2" id="KW-1133">Transmembrane helix</keyword>
<dbReference type="AlphaFoldDB" id="A0A2A5QR50"/>
<evidence type="ECO:0000256" key="2">
    <source>
        <dbReference type="SAM" id="Phobius"/>
    </source>
</evidence>
<name>A0A2A5QR50_9EURY</name>
<evidence type="ECO:0000256" key="1">
    <source>
        <dbReference type="SAM" id="MobiDB-lite"/>
    </source>
</evidence>
<feature type="transmembrane region" description="Helical" evidence="2">
    <location>
        <begin position="58"/>
        <end position="78"/>
    </location>
</feature>
<dbReference type="EMBL" id="NXNI01000001">
    <property type="protein sequence ID" value="PCR89326.1"/>
    <property type="molecule type" value="Genomic_DNA"/>
</dbReference>
<dbReference type="Proteomes" id="UP000219689">
    <property type="component" value="Unassembled WGS sequence"/>
</dbReference>
<keyword evidence="2" id="KW-0812">Transmembrane</keyword>
<evidence type="ECO:0000313" key="4">
    <source>
        <dbReference type="Proteomes" id="UP000219689"/>
    </source>
</evidence>
<keyword evidence="4" id="KW-1185">Reference proteome</keyword>
<comment type="caution">
    <text evidence="3">The sequence shown here is derived from an EMBL/GenBank/DDBJ whole genome shotgun (WGS) entry which is preliminary data.</text>
</comment>
<accession>A0A2A5QR50</accession>
<gene>
    <name evidence="3" type="ORF">CP557_01495</name>
</gene>
<feature type="region of interest" description="Disordered" evidence="1">
    <location>
        <begin position="702"/>
        <end position="745"/>
    </location>
</feature>
<protein>
    <submittedName>
        <fullName evidence="3">Uncharacterized protein</fullName>
    </submittedName>
</protein>
<sequence length="851" mass="87600">MSVAAAGAASGVSAYGSASATASTATTALSVGISTALIPALGALATTLFPLAAVVGTLAAGAGSLVAVFGGLAATGAVTHMEELKTAFGEARTEIMELIEPLGDVFGPLLVDAVEALPTLVERILEAIGPVDQFRDAMVEYGELAMDVIPQVASAITDLARSSLPPLRRFIRYLSTNGGSAFDGMLRVTRELAPELKTFGGAVIDAIPPLTETGTIVLEVLLPALTNVVEVLTGAVETINDFVTESEGVQTTAEAFGALNERTDGLAAKVAAVGGAIGSIGVVMGGVVAKIGGLSAVMTALSYAAGAVSTAVGAISAPMLAAAAAVGSFIAIATGRFDEVVAVFNNLRRKLDSAIGSAVSWLKTSGIKLIGQGFQALGKAIRTAITNVTEWLASDGPKTITGSVETVANYLEEDAVNDLSTAASIAFDAIVTAASSLLDGLTGPNGDGSAQSSIKTVASWLRNNGPRILHAAAKTLFGVILTVADTTIGRLIRGSSSIIQSGIQSIVDWVSSLGRDDLYNAFYSVGRGIRSAVLAYLSVNGKIWNVTTRFVSDLKTYVESGQAYKDITAAFGTLLDGVESAVKAYLSLNGKIWKVTTKFVSDLKTYVESGQAYKDITAAFGTLLDGIIAVFGGLYDGLVGNSTLKDQWQKVVDWVKGTAKDKVVSAFETVADAITEALQININWPEPPEIVKKAYEGNLDIDWPDRPSLGGGSSGGGGDDSSGGGDIGFSDDPTSTDDALGGSIGDTIGDTIGGISPFASGGVAETPGIGMLAEQGPELILDAPTTDKARDSGVTVGDVGDDMERALESTDRTDDLLDRLERIESRLGDVVAETGTEVEFRDEDRWRAVER</sequence>
<proteinExistence type="predicted"/>